<accession>A0A1W1EAT1</accession>
<evidence type="ECO:0000259" key="1">
    <source>
        <dbReference type="Pfam" id="PF04028"/>
    </source>
</evidence>
<organism evidence="2">
    <name type="scientific">hydrothermal vent metagenome</name>
    <dbReference type="NCBI Taxonomy" id="652676"/>
    <lineage>
        <taxon>unclassified sequences</taxon>
        <taxon>metagenomes</taxon>
        <taxon>ecological metagenomes</taxon>
    </lineage>
</organism>
<dbReference type="InterPro" id="IPR007172">
    <property type="entry name" value="DUF374"/>
</dbReference>
<reference evidence="2" key="1">
    <citation type="submission" date="2016-10" db="EMBL/GenBank/DDBJ databases">
        <authorList>
            <person name="de Groot N.N."/>
        </authorList>
    </citation>
    <scope>NUCLEOTIDE SEQUENCE</scope>
</reference>
<feature type="domain" description="DUF374" evidence="1">
    <location>
        <begin position="65"/>
        <end position="131"/>
    </location>
</feature>
<evidence type="ECO:0000313" key="2">
    <source>
        <dbReference type="EMBL" id="SFV90961.1"/>
    </source>
</evidence>
<proteinExistence type="predicted"/>
<dbReference type="AlphaFoldDB" id="A0A1W1EAT1"/>
<gene>
    <name evidence="2" type="ORF">MNB_SV-4-515</name>
</gene>
<protein>
    <recommendedName>
        <fullName evidence="1">DUF374 domain-containing protein</fullName>
    </recommendedName>
</protein>
<name>A0A1W1EAT1_9ZZZZ</name>
<dbReference type="EMBL" id="FPIB01000026">
    <property type="protein sequence ID" value="SFV90961.1"/>
    <property type="molecule type" value="Genomic_DNA"/>
</dbReference>
<sequence>MSKKRIFRRIGAVILPPLGYMLMRFYWYTSKKHFHIEGTVTAKQHIVVCWHGELLCSPQAYRHMHKTQAASGIISRHFDGEIIARILGFFHIVPLRGSSSKGARQVLLEAFRALKKGDDLLVTPDGPRGPRHEISQGALALAMKANAPVMAVNYIPSAYWQLGSWDRFVIPKPFARLDFYIKIISVEGMEIDEARMYLKEKMLEHTVM</sequence>
<dbReference type="CDD" id="cd07983">
    <property type="entry name" value="LPLAT_DUF374-like"/>
    <property type="match status" value="1"/>
</dbReference>
<dbReference type="Pfam" id="PF04028">
    <property type="entry name" value="DUF374"/>
    <property type="match status" value="1"/>
</dbReference>